<keyword evidence="4" id="KW-0255">Endonuclease</keyword>
<dbReference type="EMBL" id="JASPKY010000313">
    <property type="protein sequence ID" value="KAK9709258.1"/>
    <property type="molecule type" value="Genomic_DNA"/>
</dbReference>
<keyword evidence="2" id="KW-0479">Metal-binding</keyword>
<accession>A0AAW1JXZ5</accession>
<dbReference type="Proteomes" id="UP001458880">
    <property type="component" value="Unassembled WGS sequence"/>
</dbReference>
<comment type="cofactor">
    <cofactor evidence="1">
        <name>a divalent metal cation</name>
        <dbReference type="ChEBI" id="CHEBI:60240"/>
    </cofactor>
</comment>
<evidence type="ECO:0000256" key="1">
    <source>
        <dbReference type="ARBA" id="ARBA00001968"/>
    </source>
</evidence>
<reference evidence="4 5" key="1">
    <citation type="journal article" date="2024" name="BMC Genomics">
        <title>De novo assembly and annotation of Popillia japonica's genome with initial clues to its potential as an invasive pest.</title>
        <authorList>
            <person name="Cucini C."/>
            <person name="Boschi S."/>
            <person name="Funari R."/>
            <person name="Cardaioli E."/>
            <person name="Iannotti N."/>
            <person name="Marturano G."/>
            <person name="Paoli F."/>
            <person name="Bruttini M."/>
            <person name="Carapelli A."/>
            <person name="Frati F."/>
            <person name="Nardi F."/>
        </authorList>
    </citation>
    <scope>NUCLEOTIDE SEQUENCE [LARGE SCALE GENOMIC DNA]</scope>
    <source>
        <strain evidence="4">DMR45628</strain>
    </source>
</reference>
<dbReference type="GO" id="GO:0046872">
    <property type="term" value="F:metal ion binding"/>
    <property type="evidence" value="ECO:0007669"/>
    <property type="project" value="UniProtKB-KW"/>
</dbReference>
<dbReference type="InterPro" id="IPR027806">
    <property type="entry name" value="HARBI1_dom"/>
</dbReference>
<evidence type="ECO:0000313" key="4">
    <source>
        <dbReference type="EMBL" id="KAK9709258.1"/>
    </source>
</evidence>
<protein>
    <submittedName>
        <fullName evidence="4">DDE superfamily endonuclease</fullName>
    </submittedName>
</protein>
<organism evidence="4 5">
    <name type="scientific">Popillia japonica</name>
    <name type="common">Japanese beetle</name>
    <dbReference type="NCBI Taxonomy" id="7064"/>
    <lineage>
        <taxon>Eukaryota</taxon>
        <taxon>Metazoa</taxon>
        <taxon>Ecdysozoa</taxon>
        <taxon>Arthropoda</taxon>
        <taxon>Hexapoda</taxon>
        <taxon>Insecta</taxon>
        <taxon>Pterygota</taxon>
        <taxon>Neoptera</taxon>
        <taxon>Endopterygota</taxon>
        <taxon>Coleoptera</taxon>
        <taxon>Polyphaga</taxon>
        <taxon>Scarabaeiformia</taxon>
        <taxon>Scarabaeidae</taxon>
        <taxon>Rutelinae</taxon>
        <taxon>Popillia</taxon>
    </lineage>
</organism>
<keyword evidence="5" id="KW-1185">Reference proteome</keyword>
<feature type="domain" description="DDE Tnp4" evidence="3">
    <location>
        <begin position="6"/>
        <end position="66"/>
    </location>
</feature>
<evidence type="ECO:0000256" key="2">
    <source>
        <dbReference type="ARBA" id="ARBA00022723"/>
    </source>
</evidence>
<keyword evidence="4" id="KW-0540">Nuclease</keyword>
<evidence type="ECO:0000259" key="3">
    <source>
        <dbReference type="Pfam" id="PF13359"/>
    </source>
</evidence>
<evidence type="ECO:0000313" key="5">
    <source>
        <dbReference type="Proteomes" id="UP001458880"/>
    </source>
</evidence>
<sequence>MVPIQGAHENTPEYRYNRAHARARNCIERCIGVLKGRFRCILGERVLRYDPQKVGIIVNACVVLHNICIAGGMEFGAEGVAEANVDVVVEPLVDVLEEYV</sequence>
<gene>
    <name evidence="4" type="ORF">QE152_g26718</name>
</gene>
<comment type="caution">
    <text evidence="4">The sequence shown here is derived from an EMBL/GenBank/DDBJ whole genome shotgun (WGS) entry which is preliminary data.</text>
</comment>
<dbReference type="GO" id="GO:0004519">
    <property type="term" value="F:endonuclease activity"/>
    <property type="evidence" value="ECO:0007669"/>
    <property type="project" value="UniProtKB-KW"/>
</dbReference>
<name>A0AAW1JXZ5_POPJA</name>
<keyword evidence="4" id="KW-0378">Hydrolase</keyword>
<dbReference type="AlphaFoldDB" id="A0AAW1JXZ5"/>
<dbReference type="Pfam" id="PF13359">
    <property type="entry name" value="DDE_Tnp_4"/>
    <property type="match status" value="1"/>
</dbReference>
<proteinExistence type="predicted"/>